<feature type="region of interest" description="Disordered" evidence="1">
    <location>
        <begin position="46"/>
        <end position="68"/>
    </location>
</feature>
<protein>
    <submittedName>
        <fullName evidence="2">Uncharacterized protein</fullName>
    </submittedName>
</protein>
<proteinExistence type="predicted"/>
<gene>
    <name evidence="2" type="ORF">PAXRUDRAFT_643970</name>
</gene>
<evidence type="ECO:0000256" key="1">
    <source>
        <dbReference type="SAM" id="MobiDB-lite"/>
    </source>
</evidence>
<dbReference type="EMBL" id="KN825421">
    <property type="protein sequence ID" value="KIK91157.1"/>
    <property type="molecule type" value="Genomic_DNA"/>
</dbReference>
<reference evidence="3" key="2">
    <citation type="submission" date="2015-01" db="EMBL/GenBank/DDBJ databases">
        <title>Evolutionary Origins and Diversification of the Mycorrhizal Mutualists.</title>
        <authorList>
            <consortium name="DOE Joint Genome Institute"/>
            <consortium name="Mycorrhizal Genomics Consortium"/>
            <person name="Kohler A."/>
            <person name="Kuo A."/>
            <person name="Nagy L.G."/>
            <person name="Floudas D."/>
            <person name="Copeland A."/>
            <person name="Barry K.W."/>
            <person name="Cichocki N."/>
            <person name="Veneault-Fourrey C."/>
            <person name="LaButti K."/>
            <person name="Lindquist E.A."/>
            <person name="Lipzen A."/>
            <person name="Lundell T."/>
            <person name="Morin E."/>
            <person name="Murat C."/>
            <person name="Riley R."/>
            <person name="Ohm R."/>
            <person name="Sun H."/>
            <person name="Tunlid A."/>
            <person name="Henrissat B."/>
            <person name="Grigoriev I.V."/>
            <person name="Hibbett D.S."/>
            <person name="Martin F."/>
        </authorList>
    </citation>
    <scope>NUCLEOTIDE SEQUENCE [LARGE SCALE GENOMIC DNA]</scope>
    <source>
        <strain evidence="3">Ve08.2h10</strain>
    </source>
</reference>
<keyword evidence="3" id="KW-1185">Reference proteome</keyword>
<feature type="compositionally biased region" description="Polar residues" evidence="1">
    <location>
        <begin position="46"/>
        <end position="56"/>
    </location>
</feature>
<dbReference type="InParanoid" id="A0A0D0D3T0"/>
<name>A0A0D0D3T0_9AGAM</name>
<feature type="compositionally biased region" description="Low complexity" evidence="1">
    <location>
        <begin position="57"/>
        <end position="68"/>
    </location>
</feature>
<feature type="compositionally biased region" description="Polar residues" evidence="1">
    <location>
        <begin position="1"/>
        <end position="19"/>
    </location>
</feature>
<dbReference type="AlphaFoldDB" id="A0A0D0D3T0"/>
<evidence type="ECO:0000313" key="3">
    <source>
        <dbReference type="Proteomes" id="UP000054538"/>
    </source>
</evidence>
<reference evidence="2 3" key="1">
    <citation type="submission" date="2014-04" db="EMBL/GenBank/DDBJ databases">
        <authorList>
            <consortium name="DOE Joint Genome Institute"/>
            <person name="Kuo A."/>
            <person name="Kohler A."/>
            <person name="Jargeat P."/>
            <person name="Nagy L.G."/>
            <person name="Floudas D."/>
            <person name="Copeland A."/>
            <person name="Barry K.W."/>
            <person name="Cichocki N."/>
            <person name="Veneault-Fourrey C."/>
            <person name="LaButti K."/>
            <person name="Lindquist E.A."/>
            <person name="Lipzen A."/>
            <person name="Lundell T."/>
            <person name="Morin E."/>
            <person name="Murat C."/>
            <person name="Sun H."/>
            <person name="Tunlid A."/>
            <person name="Henrissat B."/>
            <person name="Grigoriev I.V."/>
            <person name="Hibbett D.S."/>
            <person name="Martin F."/>
            <person name="Nordberg H.P."/>
            <person name="Cantor M.N."/>
            <person name="Hua S.X."/>
        </authorList>
    </citation>
    <scope>NUCLEOTIDE SEQUENCE [LARGE SCALE GENOMIC DNA]</scope>
    <source>
        <strain evidence="2 3">Ve08.2h10</strain>
    </source>
</reference>
<feature type="region of interest" description="Disordered" evidence="1">
    <location>
        <begin position="1"/>
        <end position="21"/>
    </location>
</feature>
<sequence>MTSCAHRQSTVTPTASRRSQPLLERSRNKVIRCLNLWDSARDVYRGSNTTNSDSAKSTTSSRPTRTSPAVVGRSLSLHYIRMLHIIKLTLDTMFICQICYFRRNMSANFSPICSIDKAILSCLQIQRKDSYTAPAKERRKKDK</sequence>
<dbReference type="HOGENOM" id="CLU_1806829_0_0_1"/>
<organism evidence="2 3">
    <name type="scientific">Paxillus rubicundulus Ve08.2h10</name>
    <dbReference type="NCBI Taxonomy" id="930991"/>
    <lineage>
        <taxon>Eukaryota</taxon>
        <taxon>Fungi</taxon>
        <taxon>Dikarya</taxon>
        <taxon>Basidiomycota</taxon>
        <taxon>Agaricomycotina</taxon>
        <taxon>Agaricomycetes</taxon>
        <taxon>Agaricomycetidae</taxon>
        <taxon>Boletales</taxon>
        <taxon>Paxilineae</taxon>
        <taxon>Paxillaceae</taxon>
        <taxon>Paxillus</taxon>
    </lineage>
</organism>
<accession>A0A0D0D3T0</accession>
<evidence type="ECO:0000313" key="2">
    <source>
        <dbReference type="EMBL" id="KIK91157.1"/>
    </source>
</evidence>
<dbReference type="Proteomes" id="UP000054538">
    <property type="component" value="Unassembled WGS sequence"/>
</dbReference>